<dbReference type="NCBIfam" id="NF008498">
    <property type="entry name" value="PRK11408.1-5"/>
    <property type="match status" value="1"/>
</dbReference>
<gene>
    <name evidence="1" type="ORF">DF182_31165</name>
</gene>
<proteinExistence type="predicted"/>
<name>A0A365XNT8_9BACT</name>
<evidence type="ECO:0000313" key="2">
    <source>
        <dbReference type="Proteomes" id="UP000253410"/>
    </source>
</evidence>
<evidence type="ECO:0008006" key="3">
    <source>
        <dbReference type="Google" id="ProtNLM"/>
    </source>
</evidence>
<dbReference type="EMBL" id="QFFJ01000003">
    <property type="protein sequence ID" value="RBL87999.1"/>
    <property type="molecule type" value="Genomic_DNA"/>
</dbReference>
<organism evidence="1 2">
    <name type="scientific">Chitinophaga flava</name>
    <dbReference type="NCBI Taxonomy" id="2259036"/>
    <lineage>
        <taxon>Bacteria</taxon>
        <taxon>Pseudomonadati</taxon>
        <taxon>Bacteroidota</taxon>
        <taxon>Chitinophagia</taxon>
        <taxon>Chitinophagales</taxon>
        <taxon>Chitinophagaceae</taxon>
        <taxon>Chitinophaga</taxon>
    </lineage>
</organism>
<accession>A0A365XNT8</accession>
<comment type="caution">
    <text evidence="1">The sequence shown here is derived from an EMBL/GenBank/DDBJ whole genome shotgun (WGS) entry which is preliminary data.</text>
</comment>
<dbReference type="InterPro" id="IPR021239">
    <property type="entry name" value="DUF2625"/>
</dbReference>
<dbReference type="Proteomes" id="UP000253410">
    <property type="component" value="Unassembled WGS sequence"/>
</dbReference>
<evidence type="ECO:0000313" key="1">
    <source>
        <dbReference type="EMBL" id="RBL87999.1"/>
    </source>
</evidence>
<reference evidence="1 2" key="1">
    <citation type="submission" date="2018-05" db="EMBL/GenBank/DDBJ databases">
        <title>Chitinophaga sp. K3CV102501T nov., isolated from isolated from a monsoon evergreen broad-leaved forest soil.</title>
        <authorList>
            <person name="Lv Y."/>
        </authorList>
    </citation>
    <scope>NUCLEOTIDE SEQUENCE [LARGE SCALE GENOMIC DNA]</scope>
    <source>
        <strain evidence="1 2">GDMCC 1.1325</strain>
    </source>
</reference>
<sequence>MEHKSPLETLINTREPAWPDVLSWIDSATNKVEILPVTESKARETLYEVQVTTRSPMGAIIFNSGGILIDHGWIRILGSGHSKMDRTLHSWNWNKTIFADNSTGYLLVADDAVGGYFAVNGGGLGSDKGKTYYFDPATLKWEPLDITYTEFLLFCFEGGLADFYKDLRWDNWQQEVAKLDGDHVFNFFPMLWTKEGHDIRNVSRKEVPVEEQYSFNQHILQQLEGEQ</sequence>
<dbReference type="RefSeq" id="WP_113619826.1">
    <property type="nucleotide sequence ID" value="NZ_QFFJ01000003.1"/>
</dbReference>
<dbReference type="OrthoDB" id="1550811at2"/>
<keyword evidence="2" id="KW-1185">Reference proteome</keyword>
<dbReference type="AlphaFoldDB" id="A0A365XNT8"/>
<protein>
    <recommendedName>
        <fullName evidence="3">DUF2625 domain-containing protein</fullName>
    </recommendedName>
</protein>
<dbReference type="Pfam" id="PF10946">
    <property type="entry name" value="DUF2625"/>
    <property type="match status" value="1"/>
</dbReference>